<gene>
    <name evidence="4" type="ORF">CCAM_LOCUS26717</name>
</gene>
<evidence type="ECO:0008006" key="6">
    <source>
        <dbReference type="Google" id="ProtNLM"/>
    </source>
</evidence>
<feature type="compositionally biased region" description="Basic and acidic residues" evidence="1">
    <location>
        <begin position="340"/>
        <end position="360"/>
    </location>
</feature>
<feature type="compositionally biased region" description="Basic and acidic residues" evidence="1">
    <location>
        <begin position="269"/>
        <end position="282"/>
    </location>
</feature>
<dbReference type="AlphaFoldDB" id="A0A484M833"/>
<evidence type="ECO:0000313" key="5">
    <source>
        <dbReference type="Proteomes" id="UP000595140"/>
    </source>
</evidence>
<accession>A0A484M833</accession>
<feature type="compositionally biased region" description="Polar residues" evidence="1">
    <location>
        <begin position="409"/>
        <end position="418"/>
    </location>
</feature>
<evidence type="ECO:0000259" key="2">
    <source>
        <dbReference type="Pfam" id="PF14309"/>
    </source>
</evidence>
<feature type="compositionally biased region" description="Basic and acidic residues" evidence="1">
    <location>
        <begin position="295"/>
        <end position="309"/>
    </location>
</feature>
<dbReference type="InterPro" id="IPR025486">
    <property type="entry name" value="DUF4378"/>
</dbReference>
<evidence type="ECO:0000259" key="3">
    <source>
        <dbReference type="Pfam" id="PF14383"/>
    </source>
</evidence>
<dbReference type="Proteomes" id="UP000595140">
    <property type="component" value="Unassembled WGS sequence"/>
</dbReference>
<dbReference type="Pfam" id="PF14383">
    <property type="entry name" value="VARLMGL"/>
    <property type="match status" value="1"/>
</dbReference>
<evidence type="ECO:0000313" key="4">
    <source>
        <dbReference type="EMBL" id="VFQ84941.1"/>
    </source>
</evidence>
<dbReference type="EMBL" id="OOIL02002808">
    <property type="protein sequence ID" value="VFQ84941.1"/>
    <property type="molecule type" value="Genomic_DNA"/>
</dbReference>
<feature type="domain" description="DUF4378" evidence="2">
    <location>
        <begin position="753"/>
        <end position="903"/>
    </location>
</feature>
<proteinExistence type="predicted"/>
<dbReference type="Pfam" id="PF14309">
    <property type="entry name" value="DUF4378"/>
    <property type="match status" value="1"/>
</dbReference>
<keyword evidence="5" id="KW-1185">Reference proteome</keyword>
<feature type="compositionally biased region" description="Low complexity" evidence="1">
    <location>
        <begin position="371"/>
        <end position="380"/>
    </location>
</feature>
<dbReference type="PANTHER" id="PTHR21726">
    <property type="entry name" value="PHOSPHATIDYLINOSITOL N-ACETYLGLUCOSAMINYLTRANSFERASE SUBUNIT P DOWN SYNDROME CRITICAL REGION PROTEIN 5 -RELATED"/>
    <property type="match status" value="1"/>
</dbReference>
<dbReference type="PANTHER" id="PTHR21726:SF57">
    <property type="entry name" value="SERINE-RICH ADHESIN FOR PLATELETS-LIKE PROTEIN"/>
    <property type="match status" value="1"/>
</dbReference>
<feature type="region of interest" description="Disordered" evidence="1">
    <location>
        <begin position="269"/>
        <end position="418"/>
    </location>
</feature>
<sequence length="911" mass="103065">MEVEKRSSKGGFLHLFDWNIKSRKKLFSSKSEVPGSSKQVKDNFNQQAHSKFQKVNDYRFYVDAKQNYDCHSTSSVSGDEAYGQRPPGVVARLMGLDSMPTSQGSEYYQAAPSPYSHSYRDSHYPRAPDGFKKEHRIVVYEDIRNKLDGFTMNPVEMRLLKLQNLPIERFQSETLPPKSAKPISVTQHRMLSPIKSRGFIPPKNAEYIIEASSRIIHQSPRSTIKNKMQKCGSSSVPLRIRDLREKMDASQKPLRVGEVSQRIRYHNSVRDMRRQPTERVEDLQEGTPPVWVSEASKRDVSRGKGKERSGSLAVQAKNNIQKREELAPIANNRTTVIPKECNEGKSGRKRSNAERSVEKRKVSKPSNVLRQNNQKQNGSSNKDEESPKPSISYPKDRKSSSSNDSSRPTKTVKNIVINNRNSSGAARFMATDMGKELSSSRRKMHSRKEMPVNEDIRSYGTVSNSILNSKDEKSVKCNVTIEGCTEWDGVEKRNGTDVISFTFTSPIKKLVSESTSLTQITENKIFSLISDSCDIETLPKSSISRPLGLNIFGGDALGILLDEKLKELTSIVESSGQDLNEMGSISSTANTSASSDLQNIIPAEQSRFKFNPTKEKTDVQCDFVSSPLVALQPNTEKWQLSKDIEEDLNGIYIGHDREFNSQYPSPTSSLESSFSVDSSSLSDNIESFNGNGTKNHFAGSHKVRGRNSSITLSVEEEDAELLDSASSVSICSRNKQSRIAFICADIKGSTYWELEYIRDIIRNADLTTKIESFSTKAVPADLFDTLESQQKYRFDKSVRESKPNRRVLFDCVVECLEFKNKESFGGSFQNWARWNMLVERKEWLAEEVYREVSCWTEMEDLMVDEVVERDMSTRHGKWTEFGREELEEGIEVELGILTSLVEELVFDIWLS</sequence>
<organism evidence="4 5">
    <name type="scientific">Cuscuta campestris</name>
    <dbReference type="NCBI Taxonomy" id="132261"/>
    <lineage>
        <taxon>Eukaryota</taxon>
        <taxon>Viridiplantae</taxon>
        <taxon>Streptophyta</taxon>
        <taxon>Embryophyta</taxon>
        <taxon>Tracheophyta</taxon>
        <taxon>Spermatophyta</taxon>
        <taxon>Magnoliopsida</taxon>
        <taxon>eudicotyledons</taxon>
        <taxon>Gunneridae</taxon>
        <taxon>Pentapetalae</taxon>
        <taxon>asterids</taxon>
        <taxon>lamiids</taxon>
        <taxon>Solanales</taxon>
        <taxon>Convolvulaceae</taxon>
        <taxon>Cuscuteae</taxon>
        <taxon>Cuscuta</taxon>
        <taxon>Cuscuta subgen. Grammica</taxon>
        <taxon>Cuscuta sect. Cleistogrammica</taxon>
    </lineage>
</organism>
<protein>
    <recommendedName>
        <fullName evidence="6">DUF4378 domain-containing protein</fullName>
    </recommendedName>
</protein>
<dbReference type="OrthoDB" id="765769at2759"/>
<dbReference type="InterPro" id="IPR032795">
    <property type="entry name" value="DUF3741-assoc"/>
</dbReference>
<evidence type="ECO:0000256" key="1">
    <source>
        <dbReference type="SAM" id="MobiDB-lite"/>
    </source>
</evidence>
<feature type="domain" description="DUF3741" evidence="3">
    <location>
        <begin position="74"/>
        <end position="103"/>
    </location>
</feature>
<reference evidence="4 5" key="1">
    <citation type="submission" date="2018-04" db="EMBL/GenBank/DDBJ databases">
        <authorList>
            <person name="Vogel A."/>
        </authorList>
    </citation>
    <scope>NUCLEOTIDE SEQUENCE [LARGE SCALE GENOMIC DNA]</scope>
</reference>
<name>A0A484M833_9ASTE</name>